<dbReference type="InterPro" id="IPR013750">
    <property type="entry name" value="GHMP_kinase_C_dom"/>
</dbReference>
<evidence type="ECO:0000256" key="2">
    <source>
        <dbReference type="ARBA" id="ARBA00012052"/>
    </source>
</evidence>
<keyword evidence="6 9" id="KW-0418">Kinase</keyword>
<gene>
    <name evidence="9" type="primary">ispE</name>
    <name evidence="12" type="ORF">CLV35_3726</name>
</gene>
<evidence type="ECO:0000259" key="11">
    <source>
        <dbReference type="Pfam" id="PF08544"/>
    </source>
</evidence>
<name>A0A420XL80_9ACTN</name>
<dbReference type="GO" id="GO:0019288">
    <property type="term" value="P:isopentenyl diphosphate biosynthetic process, methylerythritol 4-phosphate pathway"/>
    <property type="evidence" value="ECO:0007669"/>
    <property type="project" value="UniProtKB-UniRule"/>
</dbReference>
<dbReference type="PANTHER" id="PTHR43527:SF2">
    <property type="entry name" value="4-DIPHOSPHOCYTIDYL-2-C-METHYL-D-ERYTHRITOL KINASE, CHLOROPLASTIC"/>
    <property type="match status" value="1"/>
</dbReference>
<dbReference type="Proteomes" id="UP000281955">
    <property type="component" value="Unassembled WGS sequence"/>
</dbReference>
<feature type="domain" description="GHMP kinase N-terminal" evidence="10">
    <location>
        <begin position="68"/>
        <end position="146"/>
    </location>
</feature>
<dbReference type="InterPro" id="IPR036554">
    <property type="entry name" value="GHMP_kinase_C_sf"/>
</dbReference>
<comment type="function">
    <text evidence="9">Catalyzes the phosphorylation of the position 2 hydroxy group of 4-diphosphocytidyl-2C-methyl-D-erythritol.</text>
</comment>
<dbReference type="Gene3D" id="3.30.230.10">
    <property type="match status" value="1"/>
</dbReference>
<dbReference type="GO" id="GO:0050515">
    <property type="term" value="F:4-(cytidine 5'-diphospho)-2-C-methyl-D-erythritol kinase activity"/>
    <property type="evidence" value="ECO:0007669"/>
    <property type="project" value="UniProtKB-UniRule"/>
</dbReference>
<organism evidence="12 13">
    <name type="scientific">Motilibacter peucedani</name>
    <dbReference type="NCBI Taxonomy" id="598650"/>
    <lineage>
        <taxon>Bacteria</taxon>
        <taxon>Bacillati</taxon>
        <taxon>Actinomycetota</taxon>
        <taxon>Actinomycetes</taxon>
        <taxon>Motilibacterales</taxon>
        <taxon>Motilibacteraceae</taxon>
        <taxon>Motilibacter</taxon>
    </lineage>
</organism>
<dbReference type="PANTHER" id="PTHR43527">
    <property type="entry name" value="4-DIPHOSPHOCYTIDYL-2-C-METHYL-D-ERYTHRITOL KINASE, CHLOROPLASTIC"/>
    <property type="match status" value="1"/>
</dbReference>
<evidence type="ECO:0000256" key="6">
    <source>
        <dbReference type="ARBA" id="ARBA00022777"/>
    </source>
</evidence>
<evidence type="ECO:0000256" key="7">
    <source>
        <dbReference type="ARBA" id="ARBA00022840"/>
    </source>
</evidence>
<evidence type="ECO:0000313" key="12">
    <source>
        <dbReference type="EMBL" id="RKS68597.1"/>
    </source>
</evidence>
<dbReference type="InterPro" id="IPR006204">
    <property type="entry name" value="GHMP_kinase_N_dom"/>
</dbReference>
<dbReference type="InParanoid" id="A0A420XL80"/>
<dbReference type="UniPathway" id="UPA00056">
    <property type="reaction ID" value="UER00094"/>
</dbReference>
<comment type="pathway">
    <text evidence="9">Isoprenoid biosynthesis; isopentenyl diphosphate biosynthesis via DXP pathway; isopentenyl diphosphate from 1-deoxy-D-xylulose 5-phosphate: step 3/6.</text>
</comment>
<sequence>MGHVAVRVPAKVNLQLAVGPLRADGYHDLATVFHAVSLFDEVHAEDCPALEVVTTGPQADAVPGGADNLAGRAATLLAARAGRAPEVRLTIRKDIPVAGGMAGGSADAAAALVACDALWGLDLGREALAGLAAELGSDVPFALLGGTAVGLGRGERLTPALARGGFTWVFALAHQGLATPQVFAECDRQRAGTAVPEAAVSEPLMAALRAGDPVALGRALGNDLQPAALALRPELGALLELGRAHGALGAVLSGSGPTCAFLVESRDAGLALGDVLLASGDVRDVRHAHGPVHGARTITPRVED</sequence>
<dbReference type="OrthoDB" id="3173073at2"/>
<keyword evidence="5 9" id="KW-0547">Nucleotide-binding</keyword>
<evidence type="ECO:0000256" key="9">
    <source>
        <dbReference type="HAMAP-Rule" id="MF_00061"/>
    </source>
</evidence>
<keyword evidence="9" id="KW-0414">Isoprene biosynthesis</keyword>
<evidence type="ECO:0000256" key="1">
    <source>
        <dbReference type="ARBA" id="ARBA00009684"/>
    </source>
</evidence>
<dbReference type="NCBIfam" id="NF002870">
    <property type="entry name" value="PRK03188.1"/>
    <property type="match status" value="1"/>
</dbReference>
<dbReference type="EC" id="2.7.1.148" evidence="2 9"/>
<accession>A0A420XL80</accession>
<dbReference type="RefSeq" id="WP_121194959.1">
    <property type="nucleotide sequence ID" value="NZ_RBWV01000016.1"/>
</dbReference>
<comment type="catalytic activity">
    <reaction evidence="9">
        <text>4-CDP-2-C-methyl-D-erythritol + ATP = 4-CDP-2-C-methyl-D-erythritol 2-phosphate + ADP + H(+)</text>
        <dbReference type="Rhea" id="RHEA:18437"/>
        <dbReference type="ChEBI" id="CHEBI:15378"/>
        <dbReference type="ChEBI" id="CHEBI:30616"/>
        <dbReference type="ChEBI" id="CHEBI:57823"/>
        <dbReference type="ChEBI" id="CHEBI:57919"/>
        <dbReference type="ChEBI" id="CHEBI:456216"/>
        <dbReference type="EC" id="2.7.1.148"/>
    </reaction>
</comment>
<feature type="active site" evidence="9">
    <location>
        <position position="11"/>
    </location>
</feature>
<dbReference type="GO" id="GO:0016114">
    <property type="term" value="P:terpenoid biosynthetic process"/>
    <property type="evidence" value="ECO:0007669"/>
    <property type="project" value="UniProtKB-UniRule"/>
</dbReference>
<keyword evidence="7 9" id="KW-0067">ATP-binding</keyword>
<feature type="active site" evidence="9">
    <location>
        <position position="138"/>
    </location>
</feature>
<reference evidence="12 13" key="1">
    <citation type="submission" date="2018-10" db="EMBL/GenBank/DDBJ databases">
        <title>Genomic Encyclopedia of Archaeal and Bacterial Type Strains, Phase II (KMG-II): from individual species to whole genera.</title>
        <authorList>
            <person name="Goeker M."/>
        </authorList>
    </citation>
    <scope>NUCLEOTIDE SEQUENCE [LARGE SCALE GENOMIC DNA]</scope>
    <source>
        <strain evidence="12 13">RP-AC37</strain>
    </source>
</reference>
<dbReference type="Pfam" id="PF00288">
    <property type="entry name" value="GHMP_kinases_N"/>
    <property type="match status" value="1"/>
</dbReference>
<evidence type="ECO:0000259" key="10">
    <source>
        <dbReference type="Pfam" id="PF00288"/>
    </source>
</evidence>
<comment type="caution">
    <text evidence="12">The sequence shown here is derived from an EMBL/GenBank/DDBJ whole genome shotgun (WGS) entry which is preliminary data.</text>
</comment>
<comment type="similarity">
    <text evidence="1 9">Belongs to the GHMP kinase family. IspE subfamily.</text>
</comment>
<evidence type="ECO:0000313" key="13">
    <source>
        <dbReference type="Proteomes" id="UP000281955"/>
    </source>
</evidence>
<dbReference type="InterPro" id="IPR014721">
    <property type="entry name" value="Ribsml_uS5_D2-typ_fold_subgr"/>
</dbReference>
<proteinExistence type="inferred from homology"/>
<dbReference type="AlphaFoldDB" id="A0A420XL80"/>
<feature type="binding site" evidence="9">
    <location>
        <begin position="96"/>
        <end position="106"/>
    </location>
    <ligand>
        <name>ATP</name>
        <dbReference type="ChEBI" id="CHEBI:30616"/>
    </ligand>
</feature>
<dbReference type="PIRSF" id="PIRSF010376">
    <property type="entry name" value="IspE"/>
    <property type="match status" value="1"/>
</dbReference>
<dbReference type="NCBIfam" id="TIGR00154">
    <property type="entry name" value="ispE"/>
    <property type="match status" value="1"/>
</dbReference>
<dbReference type="Gene3D" id="3.30.70.890">
    <property type="entry name" value="GHMP kinase, C-terminal domain"/>
    <property type="match status" value="1"/>
</dbReference>
<dbReference type="InterPro" id="IPR004424">
    <property type="entry name" value="IspE"/>
</dbReference>
<dbReference type="SUPFAM" id="SSF54211">
    <property type="entry name" value="Ribosomal protein S5 domain 2-like"/>
    <property type="match status" value="1"/>
</dbReference>
<dbReference type="HAMAP" id="MF_00061">
    <property type="entry name" value="IspE"/>
    <property type="match status" value="1"/>
</dbReference>
<evidence type="ECO:0000256" key="5">
    <source>
        <dbReference type="ARBA" id="ARBA00022741"/>
    </source>
</evidence>
<dbReference type="InterPro" id="IPR020568">
    <property type="entry name" value="Ribosomal_Su5_D2-typ_SF"/>
</dbReference>
<protein>
    <recommendedName>
        <fullName evidence="3 9">4-diphosphocytidyl-2-C-methyl-D-erythritol kinase</fullName>
        <shortName evidence="9">CMK</shortName>
        <ecNumber evidence="2 9">2.7.1.148</ecNumber>
    </recommendedName>
    <alternativeName>
        <fullName evidence="8 9">4-(cytidine-5'-diphospho)-2-C-methyl-D-erythritol kinase</fullName>
    </alternativeName>
</protein>
<dbReference type="FunCoup" id="A0A420XL80">
    <property type="interactions" value="156"/>
</dbReference>
<keyword evidence="13" id="KW-1185">Reference proteome</keyword>
<keyword evidence="4 9" id="KW-0808">Transferase</keyword>
<dbReference type="Pfam" id="PF08544">
    <property type="entry name" value="GHMP_kinases_C"/>
    <property type="match status" value="1"/>
</dbReference>
<feature type="domain" description="GHMP kinase C-terminal" evidence="11">
    <location>
        <begin position="204"/>
        <end position="269"/>
    </location>
</feature>
<dbReference type="SUPFAM" id="SSF55060">
    <property type="entry name" value="GHMP Kinase, C-terminal domain"/>
    <property type="match status" value="1"/>
</dbReference>
<evidence type="ECO:0000256" key="8">
    <source>
        <dbReference type="ARBA" id="ARBA00032554"/>
    </source>
</evidence>
<evidence type="ECO:0000256" key="3">
    <source>
        <dbReference type="ARBA" id="ARBA00017473"/>
    </source>
</evidence>
<dbReference type="GO" id="GO:0005524">
    <property type="term" value="F:ATP binding"/>
    <property type="evidence" value="ECO:0007669"/>
    <property type="project" value="UniProtKB-UniRule"/>
</dbReference>
<evidence type="ECO:0000256" key="4">
    <source>
        <dbReference type="ARBA" id="ARBA00022679"/>
    </source>
</evidence>
<dbReference type="EMBL" id="RBWV01000016">
    <property type="protein sequence ID" value="RKS68597.1"/>
    <property type="molecule type" value="Genomic_DNA"/>
</dbReference>